<evidence type="ECO:0000313" key="10">
    <source>
        <dbReference type="EMBL" id="GAA2011852.1"/>
    </source>
</evidence>
<dbReference type="InterPro" id="IPR036640">
    <property type="entry name" value="ABC1_TM_sf"/>
</dbReference>
<dbReference type="PROSITE" id="PS50929">
    <property type="entry name" value="ABC_TM1F"/>
    <property type="match status" value="1"/>
</dbReference>
<dbReference type="Proteomes" id="UP001500751">
    <property type="component" value="Unassembled WGS sequence"/>
</dbReference>
<keyword evidence="3" id="KW-0547">Nucleotide-binding</keyword>
<dbReference type="PANTHER" id="PTHR24221:SF646">
    <property type="entry name" value="HAEMOLYSIN SECRETION ATP-BINDING PROTEIN"/>
    <property type="match status" value="1"/>
</dbReference>
<evidence type="ECO:0000313" key="11">
    <source>
        <dbReference type="Proteomes" id="UP001500751"/>
    </source>
</evidence>
<dbReference type="Pfam" id="PF00005">
    <property type="entry name" value="ABC_tran"/>
    <property type="match status" value="1"/>
</dbReference>
<dbReference type="RefSeq" id="WP_344663583.1">
    <property type="nucleotide sequence ID" value="NZ_BAAAQN010000001.1"/>
</dbReference>
<dbReference type="InterPro" id="IPR017871">
    <property type="entry name" value="ABC_transporter-like_CS"/>
</dbReference>
<keyword evidence="5 7" id="KW-1133">Transmembrane helix</keyword>
<feature type="transmembrane region" description="Helical" evidence="7">
    <location>
        <begin position="302"/>
        <end position="323"/>
    </location>
</feature>
<dbReference type="PROSITE" id="PS50893">
    <property type="entry name" value="ABC_TRANSPORTER_2"/>
    <property type="match status" value="1"/>
</dbReference>
<evidence type="ECO:0000256" key="4">
    <source>
        <dbReference type="ARBA" id="ARBA00022840"/>
    </source>
</evidence>
<dbReference type="Gene3D" id="3.40.50.300">
    <property type="entry name" value="P-loop containing nucleotide triphosphate hydrolases"/>
    <property type="match status" value="1"/>
</dbReference>
<dbReference type="PANTHER" id="PTHR24221">
    <property type="entry name" value="ATP-BINDING CASSETTE SUB-FAMILY B"/>
    <property type="match status" value="1"/>
</dbReference>
<dbReference type="InterPro" id="IPR003593">
    <property type="entry name" value="AAA+_ATPase"/>
</dbReference>
<dbReference type="SUPFAM" id="SSF90123">
    <property type="entry name" value="ABC transporter transmembrane region"/>
    <property type="match status" value="1"/>
</dbReference>
<feature type="transmembrane region" description="Helical" evidence="7">
    <location>
        <begin position="269"/>
        <end position="290"/>
    </location>
</feature>
<dbReference type="InterPro" id="IPR027417">
    <property type="entry name" value="P-loop_NTPase"/>
</dbReference>
<protein>
    <submittedName>
        <fullName evidence="10">ABC transporter ATP-binding protein</fullName>
    </submittedName>
</protein>
<keyword evidence="11" id="KW-1185">Reference proteome</keyword>
<proteinExistence type="predicted"/>
<gene>
    <name evidence="10" type="ORF">GCM10009839_02620</name>
</gene>
<evidence type="ECO:0000256" key="5">
    <source>
        <dbReference type="ARBA" id="ARBA00022989"/>
    </source>
</evidence>
<keyword evidence="4 10" id="KW-0067">ATP-binding</keyword>
<dbReference type="GO" id="GO:0005524">
    <property type="term" value="F:ATP binding"/>
    <property type="evidence" value="ECO:0007669"/>
    <property type="project" value="UniProtKB-KW"/>
</dbReference>
<feature type="domain" description="ABC transmembrane type-1" evidence="9">
    <location>
        <begin position="34"/>
        <end position="307"/>
    </location>
</feature>
<comment type="caution">
    <text evidence="10">The sequence shown here is derived from an EMBL/GenBank/DDBJ whole genome shotgun (WGS) entry which is preliminary data.</text>
</comment>
<feature type="transmembrane region" description="Helical" evidence="7">
    <location>
        <begin position="33"/>
        <end position="54"/>
    </location>
</feature>
<evidence type="ECO:0000256" key="3">
    <source>
        <dbReference type="ARBA" id="ARBA00022741"/>
    </source>
</evidence>
<feature type="transmembrane region" description="Helical" evidence="7">
    <location>
        <begin position="166"/>
        <end position="192"/>
    </location>
</feature>
<dbReference type="Gene3D" id="1.20.1560.10">
    <property type="entry name" value="ABC transporter type 1, transmembrane domain"/>
    <property type="match status" value="1"/>
</dbReference>
<feature type="domain" description="ABC transporter" evidence="8">
    <location>
        <begin position="357"/>
        <end position="603"/>
    </location>
</feature>
<keyword evidence="6 7" id="KW-0472">Membrane</keyword>
<evidence type="ECO:0000256" key="1">
    <source>
        <dbReference type="ARBA" id="ARBA00004651"/>
    </source>
</evidence>
<dbReference type="InterPro" id="IPR039421">
    <property type="entry name" value="Type_1_exporter"/>
</dbReference>
<keyword evidence="2 7" id="KW-0812">Transmembrane</keyword>
<feature type="transmembrane region" description="Helical" evidence="7">
    <location>
        <begin position="75"/>
        <end position="93"/>
    </location>
</feature>
<evidence type="ECO:0000259" key="8">
    <source>
        <dbReference type="PROSITE" id="PS50893"/>
    </source>
</evidence>
<evidence type="ECO:0000256" key="2">
    <source>
        <dbReference type="ARBA" id="ARBA00022692"/>
    </source>
</evidence>
<dbReference type="InterPro" id="IPR011527">
    <property type="entry name" value="ABC1_TM_dom"/>
</dbReference>
<sequence>MTVPEPSPARPRRSLRELGWALSLIVRAAPGPAALVLLCTVVAGVLPVLSGWLLRVILDAVAGRAGHAGHAGTGAVMPAAAGFAAVGLAMTLVQELGSFASNTVRRTVRFRANAMLYERLTVIRGIGLLEDSDFQNRLRLAGDAADAAPAQLLRSLISSVQGLVQVVGWLFALAAVWPPAIGIVAAAVAPIVPVRLAVGRQQAELVVRQAPRTRRQLAFRMLMADARSAKELKVFGAERFVADRVLHEITLMNEQEAVVDGRLLRRQSVLGAIEMSATVVAIVVAASLALHGRLSPGGLSLFLGAAVGVQNGAFAVAAGFGWVRASVLVFRALRQVLSQAPDVPEGTIAAPALSRAIEFRDVWFRYRDDLPWVLRGVNLTIAAGGSTGIIGTNGAGKSTLIKLLCRLYEPHQGCILWDGVDIRTLDLDSLRSRISAVFQDFVPYDLTAAENIAIGDAAAGSDDERITAAATKAEAHEFLARLPNGYGTLLSRHLPPDGTEKTAFLSGGQWQRVALARAYLRDRADLLILDEPASGLDAEAEQALLDKMADMSTMRTTVQISHRMSTQRWADQIYVLADGVVVERGAHEELMAADGVYAALFRMQFDGYVSRRR</sequence>
<evidence type="ECO:0000256" key="6">
    <source>
        <dbReference type="ARBA" id="ARBA00023136"/>
    </source>
</evidence>
<dbReference type="InterPro" id="IPR003439">
    <property type="entry name" value="ABC_transporter-like_ATP-bd"/>
</dbReference>
<accession>A0ABN2TKA3</accession>
<dbReference type="SUPFAM" id="SSF52540">
    <property type="entry name" value="P-loop containing nucleoside triphosphate hydrolases"/>
    <property type="match status" value="1"/>
</dbReference>
<name>A0ABN2TKA3_9ACTN</name>
<reference evidence="10 11" key="1">
    <citation type="journal article" date="2019" name="Int. J. Syst. Evol. Microbiol.">
        <title>The Global Catalogue of Microorganisms (GCM) 10K type strain sequencing project: providing services to taxonomists for standard genome sequencing and annotation.</title>
        <authorList>
            <consortium name="The Broad Institute Genomics Platform"/>
            <consortium name="The Broad Institute Genome Sequencing Center for Infectious Disease"/>
            <person name="Wu L."/>
            <person name="Ma J."/>
        </authorList>
    </citation>
    <scope>NUCLEOTIDE SEQUENCE [LARGE SCALE GENOMIC DNA]</scope>
    <source>
        <strain evidence="10 11">JCM 16014</strain>
    </source>
</reference>
<evidence type="ECO:0000259" key="9">
    <source>
        <dbReference type="PROSITE" id="PS50929"/>
    </source>
</evidence>
<evidence type="ECO:0000256" key="7">
    <source>
        <dbReference type="SAM" id="Phobius"/>
    </source>
</evidence>
<dbReference type="PROSITE" id="PS00211">
    <property type="entry name" value="ABC_TRANSPORTER_1"/>
    <property type="match status" value="1"/>
</dbReference>
<organism evidence="10 11">
    <name type="scientific">Catenulispora yoronensis</name>
    <dbReference type="NCBI Taxonomy" id="450799"/>
    <lineage>
        <taxon>Bacteria</taxon>
        <taxon>Bacillati</taxon>
        <taxon>Actinomycetota</taxon>
        <taxon>Actinomycetes</taxon>
        <taxon>Catenulisporales</taxon>
        <taxon>Catenulisporaceae</taxon>
        <taxon>Catenulispora</taxon>
    </lineage>
</organism>
<comment type="subcellular location">
    <subcellularLocation>
        <location evidence="1">Cell membrane</location>
        <topology evidence="1">Multi-pass membrane protein</topology>
    </subcellularLocation>
</comment>
<dbReference type="SMART" id="SM00382">
    <property type="entry name" value="AAA"/>
    <property type="match status" value="1"/>
</dbReference>
<dbReference type="EMBL" id="BAAAQN010000001">
    <property type="protein sequence ID" value="GAA2011852.1"/>
    <property type="molecule type" value="Genomic_DNA"/>
</dbReference>